<dbReference type="InterPro" id="IPR036388">
    <property type="entry name" value="WH-like_DNA-bd_sf"/>
</dbReference>
<reference evidence="6" key="1">
    <citation type="submission" date="2018-01" db="EMBL/GenBank/DDBJ databases">
        <authorList>
            <person name="Clerissi C."/>
        </authorList>
    </citation>
    <scope>NUCLEOTIDE SEQUENCE</scope>
    <source>
        <strain evidence="6">Cupriavidus sp. LMG 19464</strain>
    </source>
</reference>
<accession>A0A375CBZ1</accession>
<evidence type="ECO:0000256" key="3">
    <source>
        <dbReference type="ARBA" id="ARBA00023125"/>
    </source>
</evidence>
<dbReference type="Pfam" id="PF00126">
    <property type="entry name" value="HTH_1"/>
    <property type="match status" value="1"/>
</dbReference>
<evidence type="ECO:0000256" key="4">
    <source>
        <dbReference type="ARBA" id="ARBA00023163"/>
    </source>
</evidence>
<feature type="domain" description="HTH lysR-type" evidence="5">
    <location>
        <begin position="10"/>
        <end position="67"/>
    </location>
</feature>
<dbReference type="InterPro" id="IPR036390">
    <property type="entry name" value="WH_DNA-bd_sf"/>
</dbReference>
<dbReference type="SUPFAM" id="SSF53850">
    <property type="entry name" value="Periplasmic binding protein-like II"/>
    <property type="match status" value="1"/>
</dbReference>
<dbReference type="SUPFAM" id="SSF46785">
    <property type="entry name" value="Winged helix' DNA-binding domain"/>
    <property type="match status" value="1"/>
</dbReference>
<comment type="caution">
    <text evidence="6">The sequence shown here is derived from an EMBL/GenBank/DDBJ whole genome shotgun (WGS) entry which is preliminary data.</text>
</comment>
<dbReference type="Gene3D" id="3.40.190.290">
    <property type="match status" value="1"/>
</dbReference>
<dbReference type="PROSITE" id="PS50931">
    <property type="entry name" value="HTH_LYSR"/>
    <property type="match status" value="1"/>
</dbReference>
<evidence type="ECO:0000259" key="5">
    <source>
        <dbReference type="PROSITE" id="PS50931"/>
    </source>
</evidence>
<organism evidence="6">
    <name type="scientific">Cupriavidus taiwanensis</name>
    <dbReference type="NCBI Taxonomy" id="164546"/>
    <lineage>
        <taxon>Bacteria</taxon>
        <taxon>Pseudomonadati</taxon>
        <taxon>Pseudomonadota</taxon>
        <taxon>Betaproteobacteria</taxon>
        <taxon>Burkholderiales</taxon>
        <taxon>Burkholderiaceae</taxon>
        <taxon>Cupriavidus</taxon>
    </lineage>
</organism>
<keyword evidence="2" id="KW-0805">Transcription regulation</keyword>
<evidence type="ECO:0000256" key="1">
    <source>
        <dbReference type="ARBA" id="ARBA00009437"/>
    </source>
</evidence>
<dbReference type="PANTHER" id="PTHR30419:SF8">
    <property type="entry name" value="NITROGEN ASSIMILATION TRANSCRIPTIONAL ACTIVATOR-RELATED"/>
    <property type="match status" value="1"/>
</dbReference>
<evidence type="ECO:0000256" key="2">
    <source>
        <dbReference type="ARBA" id="ARBA00023015"/>
    </source>
</evidence>
<dbReference type="GO" id="GO:0005829">
    <property type="term" value="C:cytosol"/>
    <property type="evidence" value="ECO:0007669"/>
    <property type="project" value="TreeGrafter"/>
</dbReference>
<name>A0A375CBZ1_9BURK</name>
<gene>
    <name evidence="6" type="ORF">CBM2587_B90054</name>
</gene>
<keyword evidence="3" id="KW-0238">DNA-binding</keyword>
<dbReference type="GO" id="GO:0003700">
    <property type="term" value="F:DNA-binding transcription factor activity"/>
    <property type="evidence" value="ECO:0007669"/>
    <property type="project" value="InterPro"/>
</dbReference>
<dbReference type="InterPro" id="IPR050950">
    <property type="entry name" value="HTH-type_LysR_regulators"/>
</dbReference>
<dbReference type="AlphaFoldDB" id="A0A375CBZ1"/>
<sequence>MHTMDWTQRLRIRQLHVLVALYETRNVSHTAERLSMTQPALSRWLAELEGELGVALFERHSRGLVPTRFCDALVVHARTILSEIERTQATIRVMADGAAGQLAIGATPTVAVDLLPGAIRRFRAAFPDAHLTLAEGTVEDMLPALREGRLDFVVGRTEVQGIDAPLRCDLLYAETIRVIAGPTHPLARRRKLKWEETRPYTWIGPPPNSQIRRELDYELALAGEPAPTVRIESATVLANVALLQQGELLAVMSGRMAAYFRALGQVVPLPLPYRREGTVGVLRHRNAEQTPMRQAFMAALLEAAG</sequence>
<evidence type="ECO:0000313" key="6">
    <source>
        <dbReference type="EMBL" id="SOY67604.1"/>
    </source>
</evidence>
<comment type="similarity">
    <text evidence="1">Belongs to the LysR transcriptional regulatory family.</text>
</comment>
<protein>
    <submittedName>
        <fullName evidence="6">Transcriptional regulator, LysR-family</fullName>
    </submittedName>
</protein>
<dbReference type="GO" id="GO:0003677">
    <property type="term" value="F:DNA binding"/>
    <property type="evidence" value="ECO:0007669"/>
    <property type="project" value="UniProtKB-KW"/>
</dbReference>
<dbReference type="PANTHER" id="PTHR30419">
    <property type="entry name" value="HTH-TYPE TRANSCRIPTIONAL REGULATOR YBHD"/>
    <property type="match status" value="1"/>
</dbReference>
<proteinExistence type="inferred from homology"/>
<dbReference type="EMBL" id="OFSQ01000038">
    <property type="protein sequence ID" value="SOY67604.1"/>
    <property type="molecule type" value="Genomic_DNA"/>
</dbReference>
<dbReference type="InterPro" id="IPR000847">
    <property type="entry name" value="LysR_HTH_N"/>
</dbReference>
<dbReference type="PRINTS" id="PR00039">
    <property type="entry name" value="HTHLYSR"/>
</dbReference>
<dbReference type="OrthoDB" id="5914299at2"/>
<dbReference type="Gene3D" id="1.10.10.10">
    <property type="entry name" value="Winged helix-like DNA-binding domain superfamily/Winged helix DNA-binding domain"/>
    <property type="match status" value="1"/>
</dbReference>
<dbReference type="Proteomes" id="UP000256780">
    <property type="component" value="Chromosome CBM2587_b"/>
</dbReference>
<keyword evidence="4" id="KW-0804">Transcription</keyword>
<dbReference type="Pfam" id="PF03466">
    <property type="entry name" value="LysR_substrate"/>
    <property type="match status" value="1"/>
</dbReference>
<dbReference type="InterPro" id="IPR005119">
    <property type="entry name" value="LysR_subst-bd"/>
</dbReference>